<evidence type="ECO:0000256" key="4">
    <source>
        <dbReference type="ARBA" id="ARBA00023239"/>
    </source>
</evidence>
<dbReference type="GO" id="GO:0016829">
    <property type="term" value="F:lyase activity"/>
    <property type="evidence" value="ECO:0007669"/>
    <property type="project" value="UniProtKB-KW"/>
</dbReference>
<evidence type="ECO:0000256" key="3">
    <source>
        <dbReference type="ARBA" id="ARBA00023133"/>
    </source>
</evidence>
<dbReference type="CDD" id="cd00419">
    <property type="entry name" value="Ferrochelatase_C"/>
    <property type="match status" value="1"/>
</dbReference>
<evidence type="ECO:0000256" key="8">
    <source>
        <dbReference type="RuleBase" id="RU000607"/>
    </source>
</evidence>
<evidence type="ECO:0000256" key="9">
    <source>
        <dbReference type="SAM" id="MobiDB-lite"/>
    </source>
</evidence>
<comment type="catalytic activity">
    <reaction evidence="7 8">
        <text>heme b + 2 H(+) = protoporphyrin IX + Fe(2+)</text>
        <dbReference type="Rhea" id="RHEA:22584"/>
        <dbReference type="ChEBI" id="CHEBI:15378"/>
        <dbReference type="ChEBI" id="CHEBI:29033"/>
        <dbReference type="ChEBI" id="CHEBI:57306"/>
        <dbReference type="ChEBI" id="CHEBI:60344"/>
        <dbReference type="EC" id="4.98.1.1"/>
    </reaction>
</comment>
<organism evidence="10 11">
    <name type="scientific">Pseudomarimonas salicorniae</name>
    <dbReference type="NCBI Taxonomy" id="2933270"/>
    <lineage>
        <taxon>Bacteria</taxon>
        <taxon>Pseudomonadati</taxon>
        <taxon>Pseudomonadota</taxon>
        <taxon>Gammaproteobacteria</taxon>
        <taxon>Lysobacterales</taxon>
        <taxon>Lysobacteraceae</taxon>
        <taxon>Pseudomarimonas</taxon>
    </lineage>
</organism>
<dbReference type="Proteomes" id="UP001431449">
    <property type="component" value="Unassembled WGS sequence"/>
</dbReference>
<comment type="catalytic activity">
    <reaction evidence="6">
        <text>Fe-coproporphyrin III + 2 H(+) = coproporphyrin III + Fe(2+)</text>
        <dbReference type="Rhea" id="RHEA:49572"/>
        <dbReference type="ChEBI" id="CHEBI:15378"/>
        <dbReference type="ChEBI" id="CHEBI:29033"/>
        <dbReference type="ChEBI" id="CHEBI:68438"/>
        <dbReference type="ChEBI" id="CHEBI:131725"/>
        <dbReference type="EC" id="4.99.1.9"/>
    </reaction>
    <physiologicalReaction direction="right-to-left" evidence="6">
        <dbReference type="Rhea" id="RHEA:49574"/>
    </physiologicalReaction>
</comment>
<evidence type="ECO:0000256" key="1">
    <source>
        <dbReference type="ARBA" id="ARBA00007718"/>
    </source>
</evidence>
<comment type="pathway">
    <text evidence="7 8">Porphyrin-containing compound metabolism; protoheme biosynthesis; protoheme from protoporphyrin-IX: step 1/1.</text>
</comment>
<dbReference type="PROSITE" id="PS00534">
    <property type="entry name" value="FERROCHELATASE"/>
    <property type="match status" value="1"/>
</dbReference>
<evidence type="ECO:0000256" key="5">
    <source>
        <dbReference type="ARBA" id="ARBA00023244"/>
    </source>
</evidence>
<keyword evidence="11" id="KW-1185">Reference proteome</keyword>
<sequence>MRYQGLEGYRHSEGERTGVLLVNLGTPDAPEPAALRSYLAEFLSDPRVIEVPRAIWLPILYGVILPFRSRRSAHAYAQVWSERGSPLRWHSEDLTAALQQQLDAAQPGIEVRLAMRYGQPSIRSVLDDWIRSGLRRLLVIPLYPQYSATTTATVFDEVSRCLARWRWPPELRWINDYFNEPGWAAAVAGRIREHWKTHGRGDRLLMSFHGIPSRYLRGGDPYHCQCHASARLIAAELELTADEWQLSFQSRVGREPWLQPYTDHTVEQLGREGIGRVDVVCPGFAVDCLETLEEIAMQNAEAFKAAGGGELRYIPALNSEPSHAGVLARLALRHLAGWVGESAPAPTDPAARKARFEAYRGPQR</sequence>
<dbReference type="EC" id="4.98.1.1" evidence="7 8"/>
<feature type="region of interest" description="Disordered" evidence="9">
    <location>
        <begin position="343"/>
        <end position="364"/>
    </location>
</feature>
<feature type="binding site" evidence="7">
    <location>
        <position position="290"/>
    </location>
    <ligand>
        <name>Fe(2+)</name>
        <dbReference type="ChEBI" id="CHEBI:29033"/>
    </ligand>
</feature>
<evidence type="ECO:0000313" key="11">
    <source>
        <dbReference type="Proteomes" id="UP001431449"/>
    </source>
</evidence>
<keyword evidence="3 7" id="KW-0350">Heme biosynthesis</keyword>
<keyword evidence="4 7" id="KW-0456">Lyase</keyword>
<dbReference type="NCBIfam" id="TIGR00109">
    <property type="entry name" value="hemH"/>
    <property type="match status" value="1"/>
</dbReference>
<dbReference type="PANTHER" id="PTHR11108:SF1">
    <property type="entry name" value="FERROCHELATASE, MITOCHONDRIAL"/>
    <property type="match status" value="1"/>
</dbReference>
<evidence type="ECO:0000256" key="2">
    <source>
        <dbReference type="ARBA" id="ARBA00023004"/>
    </source>
</evidence>
<comment type="subcellular location">
    <subcellularLocation>
        <location evidence="7 8">Cytoplasm</location>
    </subcellularLocation>
</comment>
<dbReference type="InterPro" id="IPR019772">
    <property type="entry name" value="Ferrochelatase_AS"/>
</dbReference>
<dbReference type="CDD" id="cd03411">
    <property type="entry name" value="Ferrochelatase_N"/>
    <property type="match status" value="1"/>
</dbReference>
<dbReference type="Pfam" id="PF00762">
    <property type="entry name" value="Ferrochelatase"/>
    <property type="match status" value="1"/>
</dbReference>
<dbReference type="InterPro" id="IPR001015">
    <property type="entry name" value="Ferrochelatase"/>
</dbReference>
<keyword evidence="7" id="KW-0479">Metal-binding</keyword>
<dbReference type="InterPro" id="IPR033644">
    <property type="entry name" value="Ferrochelatase_C"/>
</dbReference>
<comment type="caution">
    <text evidence="10">The sequence shown here is derived from an EMBL/GenBank/DDBJ whole genome shotgun (WGS) entry which is preliminary data.</text>
</comment>
<dbReference type="Gene3D" id="3.40.50.1400">
    <property type="match status" value="2"/>
</dbReference>
<name>A0ABT0GJM7_9GAMM</name>
<accession>A0ABT0GJM7</accession>
<evidence type="ECO:0000256" key="6">
    <source>
        <dbReference type="ARBA" id="ARBA00024536"/>
    </source>
</evidence>
<reference evidence="10" key="1">
    <citation type="submission" date="2022-04" db="EMBL/GenBank/DDBJ databases">
        <title>Lysobacter sp. CAU 1642 isolated from sea sand.</title>
        <authorList>
            <person name="Kim W."/>
        </authorList>
    </citation>
    <scope>NUCLEOTIDE SEQUENCE</scope>
    <source>
        <strain evidence="10">CAU 1642</strain>
    </source>
</reference>
<feature type="binding site" evidence="7">
    <location>
        <position position="209"/>
    </location>
    <ligand>
        <name>Fe(2+)</name>
        <dbReference type="ChEBI" id="CHEBI:29033"/>
    </ligand>
</feature>
<comment type="function">
    <text evidence="7 8">Catalyzes the ferrous insertion into protoporphyrin IX.</text>
</comment>
<dbReference type="RefSeq" id="WP_248209587.1">
    <property type="nucleotide sequence ID" value="NZ_JALNMH010000009.1"/>
</dbReference>
<evidence type="ECO:0000256" key="7">
    <source>
        <dbReference type="HAMAP-Rule" id="MF_00323"/>
    </source>
</evidence>
<dbReference type="SUPFAM" id="SSF53800">
    <property type="entry name" value="Chelatase"/>
    <property type="match status" value="1"/>
</dbReference>
<keyword evidence="7 8" id="KW-0963">Cytoplasm</keyword>
<comment type="similarity">
    <text evidence="1 7 8">Belongs to the ferrochelatase family.</text>
</comment>
<gene>
    <name evidence="7 10" type="primary">hemH</name>
    <name evidence="10" type="ORF">M0G41_12145</name>
</gene>
<protein>
    <recommendedName>
        <fullName evidence="7 8">Ferrochelatase</fullName>
        <ecNumber evidence="7 8">4.98.1.1</ecNumber>
    </recommendedName>
    <alternativeName>
        <fullName evidence="7">Heme synthase</fullName>
    </alternativeName>
    <alternativeName>
        <fullName evidence="7">Protoheme ferro-lyase</fullName>
    </alternativeName>
</protein>
<dbReference type="EMBL" id="JALNMH010000009">
    <property type="protein sequence ID" value="MCK7594419.1"/>
    <property type="molecule type" value="Genomic_DNA"/>
</dbReference>
<dbReference type="PANTHER" id="PTHR11108">
    <property type="entry name" value="FERROCHELATASE"/>
    <property type="match status" value="1"/>
</dbReference>
<evidence type="ECO:0000313" key="10">
    <source>
        <dbReference type="EMBL" id="MCK7594419.1"/>
    </source>
</evidence>
<keyword evidence="5 7" id="KW-0627">Porphyrin biosynthesis</keyword>
<dbReference type="InterPro" id="IPR033659">
    <property type="entry name" value="Ferrochelatase_N"/>
</dbReference>
<keyword evidence="2 7" id="KW-0408">Iron</keyword>
<proteinExistence type="inferred from homology"/>
<dbReference type="HAMAP" id="MF_00323">
    <property type="entry name" value="Ferrochelatase"/>
    <property type="match status" value="1"/>
</dbReference>